<reference evidence="2" key="1">
    <citation type="submission" date="2015-10" db="EMBL/GenBank/DDBJ databases">
        <authorList>
            <person name="Gilbert D.G."/>
        </authorList>
    </citation>
    <scope>NUCLEOTIDE SEQUENCE</scope>
</reference>
<comment type="similarity">
    <text evidence="1">Belongs to the short-chain dehydrogenases/reductases (SDR) family.</text>
</comment>
<dbReference type="PRINTS" id="PR00081">
    <property type="entry name" value="GDHRDH"/>
</dbReference>
<dbReference type="EC" id="1.1.1.100" evidence="2"/>
<dbReference type="CDD" id="cd05233">
    <property type="entry name" value="SDR_c"/>
    <property type="match status" value="1"/>
</dbReference>
<dbReference type="InterPro" id="IPR020904">
    <property type="entry name" value="Sc_DH/Rdtase_CS"/>
</dbReference>
<dbReference type="PROSITE" id="PS00061">
    <property type="entry name" value="ADH_SHORT"/>
    <property type="match status" value="1"/>
</dbReference>
<dbReference type="EMBL" id="FAXA01000098">
    <property type="protein sequence ID" value="CUV01550.1"/>
    <property type="molecule type" value="Genomic_DNA"/>
</dbReference>
<dbReference type="PANTHER" id="PTHR42760">
    <property type="entry name" value="SHORT-CHAIN DEHYDROGENASES/REDUCTASES FAMILY MEMBER"/>
    <property type="match status" value="1"/>
</dbReference>
<protein>
    <submittedName>
        <fullName evidence="2">3-oxoacyl-[acyl-carrier protein] reductase</fullName>
        <ecNumber evidence="2">1.1.1.100</ecNumber>
    </submittedName>
</protein>
<evidence type="ECO:0000256" key="1">
    <source>
        <dbReference type="ARBA" id="ARBA00006484"/>
    </source>
</evidence>
<keyword evidence="2" id="KW-0560">Oxidoreductase</keyword>
<dbReference type="SUPFAM" id="SSF51735">
    <property type="entry name" value="NAD(P)-binding Rossmann-fold domains"/>
    <property type="match status" value="1"/>
</dbReference>
<dbReference type="FunFam" id="3.40.50.720:FF:000084">
    <property type="entry name" value="Short-chain dehydrogenase reductase"/>
    <property type="match status" value="1"/>
</dbReference>
<proteinExistence type="inferred from homology"/>
<dbReference type="InterPro" id="IPR036291">
    <property type="entry name" value="NAD(P)-bd_dom_sf"/>
</dbReference>
<dbReference type="GO" id="GO:0004316">
    <property type="term" value="F:3-oxoacyl-[acyl-carrier-protein] reductase (NADPH) activity"/>
    <property type="evidence" value="ECO:0007669"/>
    <property type="project" value="UniProtKB-EC"/>
</dbReference>
<dbReference type="AlphaFoldDB" id="A0A160VAN6"/>
<dbReference type="Pfam" id="PF00106">
    <property type="entry name" value="adh_short"/>
    <property type="match status" value="1"/>
</dbReference>
<name>A0A160VAN6_9ZZZZ</name>
<organism evidence="2">
    <name type="scientific">hydrothermal vent metagenome</name>
    <dbReference type="NCBI Taxonomy" id="652676"/>
    <lineage>
        <taxon>unclassified sequences</taxon>
        <taxon>metagenomes</taxon>
        <taxon>ecological metagenomes</taxon>
    </lineage>
</organism>
<accession>A0A160VAN6</accession>
<dbReference type="PRINTS" id="PR00080">
    <property type="entry name" value="SDRFAMILY"/>
</dbReference>
<sequence length="249" mass="26380">MGNLLADKVALVTGAGRGIGRAIAIVMASEGAKVALTGRNIQPLDQVADEIQLAGGDATSWQLDVSSENQVEDVVRKISGLWGKIDILINNAAIIHHDTPVWSTPIAEWDEEMAINLRGTFLCCHYVLPQMVERQEGIVINIGSSSGTIPESEFGAYGATKWGVIGYTASLAKSVRPHGVRVNGLNPGWVETGMTAGQKPEDAGPEWTQPHDIARAALFLAAHAPADMTGQFINLFGANDRSGHAPGPI</sequence>
<gene>
    <name evidence="2" type="ORF">MGWOODY_Clf2413</name>
</gene>
<evidence type="ECO:0000313" key="2">
    <source>
        <dbReference type="EMBL" id="CUV01550.1"/>
    </source>
</evidence>
<dbReference type="InterPro" id="IPR002347">
    <property type="entry name" value="SDR_fam"/>
</dbReference>
<dbReference type="Gene3D" id="3.40.50.720">
    <property type="entry name" value="NAD(P)-binding Rossmann-like Domain"/>
    <property type="match status" value="1"/>
</dbReference>